<dbReference type="AlphaFoldDB" id="A0A1W7CXT9"/>
<dbReference type="OrthoDB" id="4424311at2"/>
<dbReference type="InterPro" id="IPR022435">
    <property type="entry name" value="Surface-anchored_actinobac"/>
</dbReference>
<sequence>MTEVKERSTTVRSRVVSPLAAIVLALAAAIFGAAPAHAATWTSGHIDVVYAEATSATNLTLRTHPDPGPSVPAGTWDIAVPHTPALGGYVLPESYSDSVTYGLPFAGFGGSSNLISSGAFSAGDTLALRLDSVVHTNPDGTPGTGTVTVSHGGTTWYDGAGDRHDFSVRSGSSAFHEHAKWVFSAPGTYELEFYGYNSATFGSWTGSTSTYTFLVS</sequence>
<keyword evidence="1" id="KW-0732">Signal</keyword>
<dbReference type="EMBL" id="CP021121">
    <property type="protein sequence ID" value="ARQ69546.1"/>
    <property type="molecule type" value="Genomic_DNA"/>
</dbReference>
<protein>
    <recommendedName>
        <fullName evidence="4">Surface-anchored protein</fullName>
    </recommendedName>
</protein>
<keyword evidence="3" id="KW-1185">Reference proteome</keyword>
<dbReference type="NCBIfam" id="TIGR03769">
    <property type="entry name" value="P_ac_wall_RPT"/>
    <property type="match status" value="1"/>
</dbReference>
<dbReference type="KEGG" id="smao:CAG99_12325"/>
<evidence type="ECO:0000313" key="3">
    <source>
        <dbReference type="Proteomes" id="UP000194218"/>
    </source>
</evidence>
<evidence type="ECO:0008006" key="4">
    <source>
        <dbReference type="Google" id="ProtNLM"/>
    </source>
</evidence>
<accession>A0A1W7CXT9</accession>
<proteinExistence type="predicted"/>
<evidence type="ECO:0000256" key="1">
    <source>
        <dbReference type="SAM" id="SignalP"/>
    </source>
</evidence>
<name>A0A1W7CXT9_9ACTN</name>
<feature type="signal peptide" evidence="1">
    <location>
        <begin position="1"/>
        <end position="38"/>
    </location>
</feature>
<organism evidence="2 3">
    <name type="scientific">Streptomyces marincola</name>
    <dbReference type="NCBI Taxonomy" id="2878388"/>
    <lineage>
        <taxon>Bacteria</taxon>
        <taxon>Bacillati</taxon>
        <taxon>Actinomycetota</taxon>
        <taxon>Actinomycetes</taxon>
        <taxon>Kitasatosporales</taxon>
        <taxon>Streptomycetaceae</taxon>
        <taxon>Streptomyces</taxon>
    </lineage>
</organism>
<feature type="chain" id="PRO_5012461813" description="Surface-anchored protein" evidence="1">
    <location>
        <begin position="39"/>
        <end position="216"/>
    </location>
</feature>
<dbReference type="Proteomes" id="UP000194218">
    <property type="component" value="Chromosome"/>
</dbReference>
<reference evidence="2 3" key="1">
    <citation type="submission" date="2017-05" db="EMBL/GenBank/DDBJ databases">
        <title>Complete genome sequence of Streptomyces sp. SCSIO 03032 revealed the diverse biosynthetic pathways for its bioactive secondary metabolites.</title>
        <authorList>
            <person name="Ma L."/>
            <person name="Zhu Y."/>
            <person name="Zhang W."/>
            <person name="Zhang G."/>
            <person name="Tian X."/>
            <person name="Zhang S."/>
            <person name="Zhang C."/>
        </authorList>
    </citation>
    <scope>NUCLEOTIDE SEQUENCE [LARGE SCALE GENOMIC DNA]</scope>
    <source>
        <strain evidence="2 3">SCSIO 03032</strain>
    </source>
</reference>
<evidence type="ECO:0000313" key="2">
    <source>
        <dbReference type="EMBL" id="ARQ69546.1"/>
    </source>
</evidence>
<gene>
    <name evidence="2" type="ORF">CAG99_12325</name>
</gene>
<dbReference type="RefSeq" id="WP_086159356.1">
    <property type="nucleotide sequence ID" value="NZ_CP021121.1"/>
</dbReference>